<proteinExistence type="predicted"/>
<dbReference type="Proteomes" id="UP000494115">
    <property type="component" value="Unassembled WGS sequence"/>
</dbReference>
<evidence type="ECO:0000313" key="1">
    <source>
        <dbReference type="EMBL" id="CAB3786420.1"/>
    </source>
</evidence>
<protein>
    <submittedName>
        <fullName evidence="1">Uncharacterized protein</fullName>
    </submittedName>
</protein>
<keyword evidence="2" id="KW-1185">Reference proteome</keyword>
<reference evidence="1 2" key="1">
    <citation type="submission" date="2020-04" db="EMBL/GenBank/DDBJ databases">
        <authorList>
            <person name="De Canck E."/>
        </authorList>
    </citation>
    <scope>NUCLEOTIDE SEQUENCE [LARGE SCALE GENOMIC DNA]</scope>
    <source>
        <strain evidence="1 2">LMG 28138</strain>
    </source>
</reference>
<dbReference type="AlphaFoldDB" id="A0A6S7BCE9"/>
<sequence>MGILSWLARGKHVRAARNRWATLTIGEPMILNKELP</sequence>
<gene>
    <name evidence="1" type="ORF">LMG28138_02219</name>
</gene>
<name>A0A6S7BCE9_9BURK</name>
<organism evidence="1 2">
    <name type="scientific">Pararobbsia alpina</name>
    <dbReference type="NCBI Taxonomy" id="621374"/>
    <lineage>
        <taxon>Bacteria</taxon>
        <taxon>Pseudomonadati</taxon>
        <taxon>Pseudomonadota</taxon>
        <taxon>Betaproteobacteria</taxon>
        <taxon>Burkholderiales</taxon>
        <taxon>Burkholderiaceae</taxon>
        <taxon>Pararobbsia</taxon>
    </lineage>
</organism>
<evidence type="ECO:0000313" key="2">
    <source>
        <dbReference type="Proteomes" id="UP000494115"/>
    </source>
</evidence>
<dbReference type="EMBL" id="CADIKM010000008">
    <property type="protein sequence ID" value="CAB3786420.1"/>
    <property type="molecule type" value="Genomic_DNA"/>
</dbReference>
<accession>A0A6S7BCE9</accession>